<reference evidence="2 3" key="1">
    <citation type="submission" date="2016-10" db="EMBL/GenBank/DDBJ databases">
        <title>The genome sequence of Colletotrichum fioriniae PJ7.</title>
        <authorList>
            <person name="Baroncelli R."/>
        </authorList>
    </citation>
    <scope>NUCLEOTIDE SEQUENCE [LARGE SCALE GENOMIC DNA]</scope>
    <source>
        <strain evidence="2 3">IMI 384185</strain>
    </source>
</reference>
<comment type="caution">
    <text evidence="2">The sequence shown here is derived from an EMBL/GenBank/DDBJ whole genome shotgun (WGS) entry which is preliminary data.</text>
</comment>
<evidence type="ECO:0000256" key="1">
    <source>
        <dbReference type="SAM" id="MobiDB-lite"/>
    </source>
</evidence>
<gene>
    <name evidence="2" type="ORF">CPAR01_10949</name>
</gene>
<feature type="compositionally biased region" description="Polar residues" evidence="1">
    <location>
        <begin position="110"/>
        <end position="121"/>
    </location>
</feature>
<feature type="region of interest" description="Disordered" evidence="1">
    <location>
        <begin position="105"/>
        <end position="134"/>
    </location>
</feature>
<protein>
    <submittedName>
        <fullName evidence="2">Uncharacterized protein</fullName>
    </submittedName>
</protein>
<evidence type="ECO:0000313" key="3">
    <source>
        <dbReference type="Proteomes" id="UP001241169"/>
    </source>
</evidence>
<feature type="region of interest" description="Disordered" evidence="1">
    <location>
        <begin position="20"/>
        <end position="59"/>
    </location>
</feature>
<keyword evidence="3" id="KW-1185">Reference proteome</keyword>
<sequence length="134" mass="14497">MYRDGTPYLKYHDIHPRARDTFDSDIRTPLPSSSSRPQGAKRNGHGNGNCKSQSTQGTPSCLALRCSDAPVSLPYPYLACDLPCLACPALLWSLLPLRAAPTVDSAGEAISSSVGQGPSQRQVDDTRRRTTTDH</sequence>
<dbReference type="EMBL" id="MOPA01000009">
    <property type="protein sequence ID" value="KAK1531300.1"/>
    <property type="molecule type" value="Genomic_DNA"/>
</dbReference>
<name>A0ABQ9SA89_9PEZI</name>
<evidence type="ECO:0000313" key="2">
    <source>
        <dbReference type="EMBL" id="KAK1531300.1"/>
    </source>
</evidence>
<dbReference type="GeneID" id="85379107"/>
<feature type="compositionally biased region" description="Basic and acidic residues" evidence="1">
    <location>
        <begin position="122"/>
        <end position="134"/>
    </location>
</feature>
<feature type="compositionally biased region" description="Polar residues" evidence="1">
    <location>
        <begin position="49"/>
        <end position="59"/>
    </location>
</feature>
<dbReference type="RefSeq" id="XP_060345556.1">
    <property type="nucleotide sequence ID" value="XM_060495208.1"/>
</dbReference>
<organism evidence="2 3">
    <name type="scientific">Colletotrichum paranaense</name>
    <dbReference type="NCBI Taxonomy" id="1914294"/>
    <lineage>
        <taxon>Eukaryota</taxon>
        <taxon>Fungi</taxon>
        <taxon>Dikarya</taxon>
        <taxon>Ascomycota</taxon>
        <taxon>Pezizomycotina</taxon>
        <taxon>Sordariomycetes</taxon>
        <taxon>Hypocreomycetidae</taxon>
        <taxon>Glomerellales</taxon>
        <taxon>Glomerellaceae</taxon>
        <taxon>Colletotrichum</taxon>
        <taxon>Colletotrichum acutatum species complex</taxon>
    </lineage>
</organism>
<dbReference type="Proteomes" id="UP001241169">
    <property type="component" value="Unassembled WGS sequence"/>
</dbReference>
<proteinExistence type="predicted"/>
<accession>A0ABQ9SA89</accession>